<proteinExistence type="predicted"/>
<keyword evidence="3" id="KW-1185">Reference proteome</keyword>
<sequence>MVVPHDSRHLLWRRSSVKSWYTSDVMRAHASAIVLLFWCPDQPCNYYFSSGRSTTNASNGFSVSTHRGASSGKASTIFHA</sequence>
<feature type="compositionally biased region" description="Polar residues" evidence="1">
    <location>
        <begin position="58"/>
        <end position="74"/>
    </location>
</feature>
<evidence type="ECO:0000313" key="2">
    <source>
        <dbReference type="EMBL" id="RUP46317.1"/>
    </source>
</evidence>
<dbReference type="Proteomes" id="UP000268093">
    <property type="component" value="Unassembled WGS sequence"/>
</dbReference>
<comment type="caution">
    <text evidence="2">The sequence shown here is derived from an EMBL/GenBank/DDBJ whole genome shotgun (WGS) entry which is preliminary data.</text>
</comment>
<dbReference type="EMBL" id="RBNI01006009">
    <property type="protein sequence ID" value="RUP46317.1"/>
    <property type="molecule type" value="Genomic_DNA"/>
</dbReference>
<gene>
    <name evidence="2" type="ORF">BC936DRAFT_147096</name>
</gene>
<evidence type="ECO:0000256" key="1">
    <source>
        <dbReference type="SAM" id="MobiDB-lite"/>
    </source>
</evidence>
<evidence type="ECO:0000313" key="3">
    <source>
        <dbReference type="Proteomes" id="UP000268093"/>
    </source>
</evidence>
<accession>A0A433D637</accession>
<name>A0A433D637_9FUNG</name>
<organism evidence="2 3">
    <name type="scientific">Jimgerdemannia flammicorona</name>
    <dbReference type="NCBI Taxonomy" id="994334"/>
    <lineage>
        <taxon>Eukaryota</taxon>
        <taxon>Fungi</taxon>
        <taxon>Fungi incertae sedis</taxon>
        <taxon>Mucoromycota</taxon>
        <taxon>Mucoromycotina</taxon>
        <taxon>Endogonomycetes</taxon>
        <taxon>Endogonales</taxon>
        <taxon>Endogonaceae</taxon>
        <taxon>Jimgerdemannia</taxon>
    </lineage>
</organism>
<reference evidence="2 3" key="1">
    <citation type="journal article" date="2018" name="New Phytol.">
        <title>Phylogenomics of Endogonaceae and evolution of mycorrhizas within Mucoromycota.</title>
        <authorList>
            <person name="Chang Y."/>
            <person name="Desiro A."/>
            <person name="Na H."/>
            <person name="Sandor L."/>
            <person name="Lipzen A."/>
            <person name="Clum A."/>
            <person name="Barry K."/>
            <person name="Grigoriev I.V."/>
            <person name="Martin F.M."/>
            <person name="Stajich J.E."/>
            <person name="Smith M.E."/>
            <person name="Bonito G."/>
            <person name="Spatafora J.W."/>
        </authorList>
    </citation>
    <scope>NUCLEOTIDE SEQUENCE [LARGE SCALE GENOMIC DNA]</scope>
    <source>
        <strain evidence="2 3">GMNB39</strain>
    </source>
</reference>
<protein>
    <submittedName>
        <fullName evidence="2">Uncharacterized protein</fullName>
    </submittedName>
</protein>
<feature type="region of interest" description="Disordered" evidence="1">
    <location>
        <begin position="58"/>
        <end position="80"/>
    </location>
</feature>
<dbReference type="AlphaFoldDB" id="A0A433D637"/>